<evidence type="ECO:0000313" key="14">
    <source>
        <dbReference type="RefSeq" id="XP_002735592.1"/>
    </source>
</evidence>
<evidence type="ECO:0000313" key="13">
    <source>
        <dbReference type="Proteomes" id="UP000694865"/>
    </source>
</evidence>
<dbReference type="Pfam" id="PF00400">
    <property type="entry name" value="WD40"/>
    <property type="match status" value="2"/>
</dbReference>
<dbReference type="PROSITE" id="PS50082">
    <property type="entry name" value="WD_REPEATS_2"/>
    <property type="match status" value="3"/>
</dbReference>
<evidence type="ECO:0000259" key="12">
    <source>
        <dbReference type="Pfam" id="PF23609"/>
    </source>
</evidence>
<accession>A0ABM0GRB3</accession>
<evidence type="ECO:0000256" key="9">
    <source>
        <dbReference type="ARBA" id="ARBA00024017"/>
    </source>
</evidence>
<evidence type="ECO:0000256" key="10">
    <source>
        <dbReference type="ARBA" id="ARBA00032565"/>
    </source>
</evidence>
<keyword evidence="7" id="KW-0653">Protein transport</keyword>
<dbReference type="SUPFAM" id="SSF50978">
    <property type="entry name" value="WD40 repeat-like"/>
    <property type="match status" value="1"/>
</dbReference>
<dbReference type="InterPro" id="IPR019775">
    <property type="entry name" value="WD40_repeat_CS"/>
</dbReference>
<evidence type="ECO:0000256" key="8">
    <source>
        <dbReference type="ARBA" id="ARBA00023140"/>
    </source>
</evidence>
<dbReference type="InterPro" id="IPR020472">
    <property type="entry name" value="WD40_PAC1"/>
</dbReference>
<protein>
    <recommendedName>
        <fullName evidence="10">Peroxin-7</fullName>
    </recommendedName>
</protein>
<dbReference type="InterPro" id="IPR044536">
    <property type="entry name" value="PEX7"/>
</dbReference>
<evidence type="ECO:0000256" key="7">
    <source>
        <dbReference type="ARBA" id="ARBA00022927"/>
    </source>
</evidence>
<evidence type="ECO:0000256" key="5">
    <source>
        <dbReference type="ARBA" id="ARBA00022574"/>
    </source>
</evidence>
<reference evidence="14" key="1">
    <citation type="submission" date="2025-08" db="UniProtKB">
        <authorList>
            <consortium name="RefSeq"/>
        </authorList>
    </citation>
    <scope>IDENTIFICATION</scope>
    <source>
        <tissue evidence="14">Testes</tissue>
    </source>
</reference>
<dbReference type="Pfam" id="PF23609">
    <property type="entry name" value="Beta-prop_EIPR1"/>
    <property type="match status" value="1"/>
</dbReference>
<feature type="domain" description="EIPR1-like beta-propeller" evidence="12">
    <location>
        <begin position="145"/>
        <end position="265"/>
    </location>
</feature>
<keyword evidence="4" id="KW-0963">Cytoplasm</keyword>
<dbReference type="Gene3D" id="2.130.10.10">
    <property type="entry name" value="YVTN repeat-like/Quinoprotein amine dehydrogenase"/>
    <property type="match status" value="1"/>
</dbReference>
<keyword evidence="5 11" id="KW-0853">WD repeat</keyword>
<evidence type="ECO:0000256" key="3">
    <source>
        <dbReference type="ARBA" id="ARBA00022448"/>
    </source>
</evidence>
<organism evidence="13 14">
    <name type="scientific">Saccoglossus kowalevskii</name>
    <name type="common">Acorn worm</name>
    <dbReference type="NCBI Taxonomy" id="10224"/>
    <lineage>
        <taxon>Eukaryota</taxon>
        <taxon>Metazoa</taxon>
        <taxon>Hemichordata</taxon>
        <taxon>Enteropneusta</taxon>
        <taxon>Harrimaniidae</taxon>
        <taxon>Saccoglossus</taxon>
    </lineage>
</organism>
<dbReference type="GeneID" id="100370808"/>
<keyword evidence="13" id="KW-1185">Reference proteome</keyword>
<feature type="repeat" description="WD" evidence="11">
    <location>
        <begin position="233"/>
        <end position="275"/>
    </location>
</feature>
<dbReference type="PRINTS" id="PR00320">
    <property type="entry name" value="GPROTEINBRPT"/>
</dbReference>
<proteinExistence type="inferred from homology"/>
<dbReference type="InterPro" id="IPR036322">
    <property type="entry name" value="WD40_repeat_dom_sf"/>
</dbReference>
<name>A0ABM0GRB3_SACKO</name>
<keyword evidence="6" id="KW-0677">Repeat</keyword>
<dbReference type="Proteomes" id="UP000694865">
    <property type="component" value="Unplaced"/>
</dbReference>
<dbReference type="InterPro" id="IPR059104">
    <property type="entry name" value="Beta-prop_EIPR1-like"/>
</dbReference>
<evidence type="ECO:0000256" key="6">
    <source>
        <dbReference type="ARBA" id="ARBA00022737"/>
    </source>
</evidence>
<evidence type="ECO:0000256" key="11">
    <source>
        <dbReference type="PROSITE-ProRule" id="PRU00221"/>
    </source>
</evidence>
<keyword evidence="8" id="KW-0576">Peroxisome</keyword>
<gene>
    <name evidence="14" type="primary">LOC100370808</name>
</gene>
<evidence type="ECO:0000256" key="2">
    <source>
        <dbReference type="ARBA" id="ARBA00004514"/>
    </source>
</evidence>
<dbReference type="RefSeq" id="XP_002735592.1">
    <property type="nucleotide sequence ID" value="XM_002735546.2"/>
</dbReference>
<sequence length="318" mass="36209">MSVSFRTESRHGYAVEFSPYLPNRIACATSQHYGFTGCGTLFILDITPDRKLFPYRSFDWNDGLFDVTWCENNENLAVTASGDGSIQFWDILQPKGPIKVLKEHTKEVYGIDWSQTRDQHFILSASWDKSIKLWDPSGHQSLSTFLGHEHVVYSAIWSPHIPMCFASTSGDRTVRVWDIKKPQMANLVIATGNAEVLTCDWSKYDQNLLVTGSVDSQIHGWDLRNPRQPIFALSGHEYAVRRLKCSPHHGNIVASSSYDFSVRLWDFSTPQKQLECIRHHTEFVCGIDFNLHIPGQIVDCSWDERVLVYTPQSLLVPG</sequence>
<dbReference type="PROSITE" id="PS50294">
    <property type="entry name" value="WD_REPEATS_REGION"/>
    <property type="match status" value="3"/>
</dbReference>
<feature type="repeat" description="WD" evidence="11">
    <location>
        <begin position="101"/>
        <end position="144"/>
    </location>
</feature>
<dbReference type="SMART" id="SM00320">
    <property type="entry name" value="WD40"/>
    <property type="match status" value="6"/>
</dbReference>
<comment type="subcellular location">
    <subcellularLocation>
        <location evidence="2">Cytoplasm</location>
        <location evidence="2">Cytosol</location>
    </subcellularLocation>
    <subcellularLocation>
        <location evidence="1">Peroxisome matrix</location>
    </subcellularLocation>
</comment>
<dbReference type="InterPro" id="IPR001680">
    <property type="entry name" value="WD40_rpt"/>
</dbReference>
<dbReference type="InterPro" id="IPR015943">
    <property type="entry name" value="WD40/YVTN_repeat-like_dom_sf"/>
</dbReference>
<comment type="similarity">
    <text evidence="9">Belongs to the WD repeat peroxin-7 family.</text>
</comment>
<evidence type="ECO:0000256" key="1">
    <source>
        <dbReference type="ARBA" id="ARBA00004253"/>
    </source>
</evidence>
<keyword evidence="3" id="KW-0813">Transport</keyword>
<feature type="repeat" description="WD" evidence="11">
    <location>
        <begin position="145"/>
        <end position="187"/>
    </location>
</feature>
<evidence type="ECO:0000256" key="4">
    <source>
        <dbReference type="ARBA" id="ARBA00022490"/>
    </source>
</evidence>
<dbReference type="PANTHER" id="PTHR46027">
    <property type="entry name" value="PEROXISOMAL TARGETING SIGNAL 2 RECEPTOR"/>
    <property type="match status" value="1"/>
</dbReference>
<dbReference type="PROSITE" id="PS00678">
    <property type="entry name" value="WD_REPEATS_1"/>
    <property type="match status" value="2"/>
</dbReference>
<dbReference type="PANTHER" id="PTHR46027:SF1">
    <property type="entry name" value="PEROXISOMAL TARGETING SIGNAL 2 RECEPTOR"/>
    <property type="match status" value="1"/>
</dbReference>